<proteinExistence type="predicted"/>
<reference evidence="1" key="1">
    <citation type="submission" date="2013-12" db="EMBL/GenBank/DDBJ databases">
        <title>A Varibaculum cambriense genome reconstructed from a premature infant gut community with otherwise low bacterial novelty that shifts toward anaerobic metabolism during the third week of life.</title>
        <authorList>
            <person name="Brown C.T."/>
            <person name="Sharon I."/>
            <person name="Thomas B.C."/>
            <person name="Castelle C.J."/>
            <person name="Morowitz M.J."/>
            <person name="Banfield J.F."/>
        </authorList>
    </citation>
    <scope>NUCLEOTIDE SEQUENCE</scope>
</reference>
<feature type="non-terminal residue" evidence="1">
    <location>
        <position position="77"/>
    </location>
</feature>
<sequence>DYNLYNNKNIENLYRTDNGYLKVIKSSMKFVSIILTIPKEISDDILLLGPFLEMQPTDKFIETLMKENNLDENLFLA</sequence>
<gene>
    <name evidence="1" type="ORF">Q604_UNBC12425G0001</name>
</gene>
<protein>
    <submittedName>
        <fullName evidence="1">Uncharacterized protein</fullName>
    </submittedName>
</protein>
<name>W1XSM3_9ZZZZ</name>
<feature type="non-terminal residue" evidence="1">
    <location>
        <position position="1"/>
    </location>
</feature>
<accession>W1XSM3</accession>
<organism evidence="1">
    <name type="scientific">human gut metagenome</name>
    <dbReference type="NCBI Taxonomy" id="408170"/>
    <lineage>
        <taxon>unclassified sequences</taxon>
        <taxon>metagenomes</taxon>
        <taxon>organismal metagenomes</taxon>
    </lineage>
</organism>
<evidence type="ECO:0000313" key="1">
    <source>
        <dbReference type="EMBL" id="ETJ33126.1"/>
    </source>
</evidence>
<dbReference type="AlphaFoldDB" id="W1XSM3"/>
<dbReference type="EMBL" id="AZMM01012425">
    <property type="protein sequence ID" value="ETJ33126.1"/>
    <property type="molecule type" value="Genomic_DNA"/>
</dbReference>
<comment type="caution">
    <text evidence="1">The sequence shown here is derived from an EMBL/GenBank/DDBJ whole genome shotgun (WGS) entry which is preliminary data.</text>
</comment>